<dbReference type="Pfam" id="PF07896">
    <property type="entry name" value="DUF1674"/>
    <property type="match status" value="1"/>
</dbReference>
<gene>
    <name evidence="2" type="ORF">WQQ_05790</name>
</gene>
<dbReference type="RefSeq" id="WP_007183535.1">
    <property type="nucleotide sequence ID" value="NZ_AKGD01000001.1"/>
</dbReference>
<name>I7ZFG3_9GAMM</name>
<comment type="similarity">
    <text evidence="1">Belongs to the SDHAF4 family.</text>
</comment>
<dbReference type="EMBL" id="AKGD01000001">
    <property type="protein sequence ID" value="EIT70442.1"/>
    <property type="molecule type" value="Genomic_DNA"/>
</dbReference>
<dbReference type="AlphaFoldDB" id="I7ZFG3"/>
<reference evidence="2 3" key="1">
    <citation type="journal article" date="2012" name="J. Bacteriol.">
        <title>Genome Sequence of n-Alkane-Degrading Hydrocarboniphaga effusa Strain AP103T (ATCC BAA-332T).</title>
        <authorList>
            <person name="Chang H.K."/>
            <person name="Zylstra G.J."/>
            <person name="Chae J.C."/>
        </authorList>
    </citation>
    <scope>NUCLEOTIDE SEQUENCE [LARGE SCALE GENOMIC DNA]</scope>
    <source>
        <strain evidence="2 3">AP103</strain>
    </source>
</reference>
<sequence length="79" mass="8355">MRRFKPASEAAATETIVRFAGKSKAKAAAVAQIGEASVIAQAASTESAPGTVREIGGRKDGLEPTRYGDWEKNGRCIDF</sequence>
<dbReference type="InterPro" id="IPR012875">
    <property type="entry name" value="SDHF4"/>
</dbReference>
<comment type="caution">
    <text evidence="2">The sequence shown here is derived from an EMBL/GenBank/DDBJ whole genome shotgun (WGS) entry which is preliminary data.</text>
</comment>
<dbReference type="PATRIC" id="fig|1172194.4.peg.553"/>
<keyword evidence="3" id="KW-1185">Reference proteome</keyword>
<evidence type="ECO:0000256" key="1">
    <source>
        <dbReference type="ARBA" id="ARBA00005701"/>
    </source>
</evidence>
<dbReference type="STRING" id="1172194.WQQ_05790"/>
<evidence type="ECO:0000313" key="3">
    <source>
        <dbReference type="Proteomes" id="UP000003704"/>
    </source>
</evidence>
<dbReference type="Proteomes" id="UP000003704">
    <property type="component" value="Unassembled WGS sequence"/>
</dbReference>
<evidence type="ECO:0008006" key="4">
    <source>
        <dbReference type="Google" id="ProtNLM"/>
    </source>
</evidence>
<accession>I7ZFG3</accession>
<organism evidence="2 3">
    <name type="scientific">Hydrocarboniphaga effusa AP103</name>
    <dbReference type="NCBI Taxonomy" id="1172194"/>
    <lineage>
        <taxon>Bacteria</taxon>
        <taxon>Pseudomonadati</taxon>
        <taxon>Pseudomonadota</taxon>
        <taxon>Gammaproteobacteria</taxon>
        <taxon>Nevskiales</taxon>
        <taxon>Nevskiaceae</taxon>
        <taxon>Hydrocarboniphaga</taxon>
    </lineage>
</organism>
<proteinExistence type="inferred from homology"/>
<evidence type="ECO:0000313" key="2">
    <source>
        <dbReference type="EMBL" id="EIT70442.1"/>
    </source>
</evidence>
<protein>
    <recommendedName>
        <fullName evidence="4">DUF1674 domain-containing protein</fullName>
    </recommendedName>
</protein>